<keyword evidence="2" id="KW-0812">Transmembrane</keyword>
<organism evidence="3 4">
    <name type="scientific">Pleurotus eryngii</name>
    <name type="common">Boletus of the steppes</name>
    <dbReference type="NCBI Taxonomy" id="5323"/>
    <lineage>
        <taxon>Eukaryota</taxon>
        <taxon>Fungi</taxon>
        <taxon>Dikarya</taxon>
        <taxon>Basidiomycota</taxon>
        <taxon>Agaricomycotina</taxon>
        <taxon>Agaricomycetes</taxon>
        <taxon>Agaricomycetidae</taxon>
        <taxon>Agaricales</taxon>
        <taxon>Pleurotineae</taxon>
        <taxon>Pleurotaceae</taxon>
        <taxon>Pleurotus</taxon>
    </lineage>
</organism>
<feature type="region of interest" description="Disordered" evidence="1">
    <location>
        <begin position="1"/>
        <end position="67"/>
    </location>
</feature>
<comment type="caution">
    <text evidence="3">The sequence shown here is derived from an EMBL/GenBank/DDBJ whole genome shotgun (WGS) entry which is preliminary data.</text>
</comment>
<feature type="transmembrane region" description="Helical" evidence="2">
    <location>
        <begin position="154"/>
        <end position="176"/>
    </location>
</feature>
<sequence length="178" mass="19801">MQSIFTTEARASGSMELPPPPASTRTHPTPSSSVGDFLGNARESRHDRRLSVSSFDGDAPPSYQDVEALPLPSYSERGHKEPVTLAMYLFKFGFLFPPFWILGACILMSDLQTPEAPSYDEPGHLAWLPDKTQAERDAIVQEMRRVELKWARRCLAASTIICTLLLVGGLLIWAVLRQ</sequence>
<evidence type="ECO:0000256" key="1">
    <source>
        <dbReference type="SAM" id="MobiDB-lite"/>
    </source>
</evidence>
<dbReference type="AlphaFoldDB" id="A0A9P5ZPS4"/>
<protein>
    <submittedName>
        <fullName evidence="3">Uncharacterized protein</fullName>
    </submittedName>
</protein>
<proteinExistence type="predicted"/>
<feature type="compositionally biased region" description="Polar residues" evidence="1">
    <location>
        <begin position="23"/>
        <end position="34"/>
    </location>
</feature>
<evidence type="ECO:0000256" key="2">
    <source>
        <dbReference type="SAM" id="Phobius"/>
    </source>
</evidence>
<dbReference type="OrthoDB" id="3358294at2759"/>
<keyword evidence="2" id="KW-1133">Transmembrane helix</keyword>
<name>A0A9P5ZPS4_PLEER</name>
<dbReference type="Proteomes" id="UP000807025">
    <property type="component" value="Unassembled WGS sequence"/>
</dbReference>
<keyword evidence="4" id="KW-1185">Reference proteome</keyword>
<gene>
    <name evidence="3" type="ORF">BDN71DRAFT_1490314</name>
</gene>
<evidence type="ECO:0000313" key="3">
    <source>
        <dbReference type="EMBL" id="KAF9491441.1"/>
    </source>
</evidence>
<evidence type="ECO:0000313" key="4">
    <source>
        <dbReference type="Proteomes" id="UP000807025"/>
    </source>
</evidence>
<reference evidence="3" key="1">
    <citation type="submission" date="2020-11" db="EMBL/GenBank/DDBJ databases">
        <authorList>
            <consortium name="DOE Joint Genome Institute"/>
            <person name="Ahrendt S."/>
            <person name="Riley R."/>
            <person name="Andreopoulos W."/>
            <person name="Labutti K."/>
            <person name="Pangilinan J."/>
            <person name="Ruiz-Duenas F.J."/>
            <person name="Barrasa J.M."/>
            <person name="Sanchez-Garcia M."/>
            <person name="Camarero S."/>
            <person name="Miyauchi S."/>
            <person name="Serrano A."/>
            <person name="Linde D."/>
            <person name="Babiker R."/>
            <person name="Drula E."/>
            <person name="Ayuso-Fernandez I."/>
            <person name="Pacheco R."/>
            <person name="Padilla G."/>
            <person name="Ferreira P."/>
            <person name="Barriuso J."/>
            <person name="Kellner H."/>
            <person name="Castanera R."/>
            <person name="Alfaro M."/>
            <person name="Ramirez L."/>
            <person name="Pisabarro A.G."/>
            <person name="Kuo A."/>
            <person name="Tritt A."/>
            <person name="Lipzen A."/>
            <person name="He G."/>
            <person name="Yan M."/>
            <person name="Ng V."/>
            <person name="Cullen D."/>
            <person name="Martin F."/>
            <person name="Rosso M.-N."/>
            <person name="Henrissat B."/>
            <person name="Hibbett D."/>
            <person name="Martinez A.T."/>
            <person name="Grigoriev I.V."/>
        </authorList>
    </citation>
    <scope>NUCLEOTIDE SEQUENCE</scope>
    <source>
        <strain evidence="3">ATCC 90797</strain>
    </source>
</reference>
<dbReference type="EMBL" id="MU154619">
    <property type="protein sequence ID" value="KAF9491441.1"/>
    <property type="molecule type" value="Genomic_DNA"/>
</dbReference>
<accession>A0A9P5ZPS4</accession>
<keyword evidence="2" id="KW-0472">Membrane</keyword>